<keyword evidence="3" id="KW-0472">Membrane</keyword>
<reference evidence="4 5" key="1">
    <citation type="journal article" date="2018" name="Evol. Lett.">
        <title>Horizontal gene cluster transfer increased hallucinogenic mushroom diversity.</title>
        <authorList>
            <person name="Reynolds H.T."/>
            <person name="Vijayakumar V."/>
            <person name="Gluck-Thaler E."/>
            <person name="Korotkin H.B."/>
            <person name="Matheny P.B."/>
            <person name="Slot J.C."/>
        </authorList>
    </citation>
    <scope>NUCLEOTIDE SEQUENCE [LARGE SCALE GENOMIC DNA]</scope>
    <source>
        <strain evidence="4 5">SRW20</strain>
    </source>
</reference>
<keyword evidence="5" id="KW-1185">Reference proteome</keyword>
<evidence type="ECO:0000313" key="4">
    <source>
        <dbReference type="EMBL" id="PPQ73828.1"/>
    </source>
</evidence>
<dbReference type="PANTHER" id="PTHR20963">
    <property type="entry name" value="MULTIPLE INOSITOL POLYPHOSPHATE PHOSPHATASE-RELATED"/>
    <property type="match status" value="1"/>
</dbReference>
<dbReference type="CDD" id="cd07061">
    <property type="entry name" value="HP_HAP_like"/>
    <property type="match status" value="1"/>
</dbReference>
<dbReference type="Proteomes" id="UP000284706">
    <property type="component" value="Unassembled WGS sequence"/>
</dbReference>
<comment type="caution">
    <text evidence="4">The sequence shown here is derived from an EMBL/GenBank/DDBJ whole genome shotgun (WGS) entry which is preliminary data.</text>
</comment>
<protein>
    <recommendedName>
        <fullName evidence="6">3-phytase</fullName>
    </recommendedName>
</protein>
<feature type="region of interest" description="Disordered" evidence="2">
    <location>
        <begin position="37"/>
        <end position="56"/>
    </location>
</feature>
<keyword evidence="3" id="KW-0812">Transmembrane</keyword>
<evidence type="ECO:0008006" key="6">
    <source>
        <dbReference type="Google" id="ProtNLM"/>
    </source>
</evidence>
<evidence type="ECO:0000256" key="1">
    <source>
        <dbReference type="ARBA" id="ARBA00022801"/>
    </source>
</evidence>
<dbReference type="PROSITE" id="PS00778">
    <property type="entry name" value="HIS_ACID_PHOSPHAT_2"/>
    <property type="match status" value="1"/>
</dbReference>
<dbReference type="EMBL" id="NHYE01005381">
    <property type="protein sequence ID" value="PPQ73828.1"/>
    <property type="molecule type" value="Genomic_DNA"/>
</dbReference>
<evidence type="ECO:0000256" key="3">
    <source>
        <dbReference type="SAM" id="Phobius"/>
    </source>
</evidence>
<dbReference type="Pfam" id="PF00328">
    <property type="entry name" value="His_Phos_2"/>
    <property type="match status" value="1"/>
</dbReference>
<evidence type="ECO:0000256" key="2">
    <source>
        <dbReference type="SAM" id="MobiDB-lite"/>
    </source>
</evidence>
<name>A0A409W5S1_9AGAR</name>
<dbReference type="InterPro" id="IPR033379">
    <property type="entry name" value="Acid_Pase_AS"/>
</dbReference>
<evidence type="ECO:0000313" key="5">
    <source>
        <dbReference type="Proteomes" id="UP000284706"/>
    </source>
</evidence>
<feature type="transmembrane region" description="Helical" evidence="3">
    <location>
        <begin position="107"/>
        <end position="130"/>
    </location>
</feature>
<dbReference type="InterPro" id="IPR029033">
    <property type="entry name" value="His_PPase_superfam"/>
</dbReference>
<dbReference type="GO" id="GO:0003993">
    <property type="term" value="F:acid phosphatase activity"/>
    <property type="evidence" value="ECO:0007669"/>
    <property type="project" value="TreeGrafter"/>
</dbReference>
<organism evidence="4 5">
    <name type="scientific">Gymnopilus dilepis</name>
    <dbReference type="NCBI Taxonomy" id="231916"/>
    <lineage>
        <taxon>Eukaryota</taxon>
        <taxon>Fungi</taxon>
        <taxon>Dikarya</taxon>
        <taxon>Basidiomycota</taxon>
        <taxon>Agaricomycotina</taxon>
        <taxon>Agaricomycetes</taxon>
        <taxon>Agaricomycetidae</taxon>
        <taxon>Agaricales</taxon>
        <taxon>Agaricineae</taxon>
        <taxon>Hymenogastraceae</taxon>
        <taxon>Gymnopilus</taxon>
    </lineage>
</organism>
<keyword evidence="3" id="KW-1133">Transmembrane helix</keyword>
<dbReference type="InParanoid" id="A0A409W5S1"/>
<accession>A0A409W5S1</accession>
<keyword evidence="1" id="KW-0378">Hydrolase</keyword>
<proteinExistence type="predicted"/>
<dbReference type="PROSITE" id="PS00616">
    <property type="entry name" value="HIS_ACID_PHOSPHAT_1"/>
    <property type="match status" value="1"/>
</dbReference>
<dbReference type="Gene3D" id="3.40.50.1240">
    <property type="entry name" value="Phosphoglycerate mutase-like"/>
    <property type="match status" value="1"/>
</dbReference>
<dbReference type="AlphaFoldDB" id="A0A409W5S1"/>
<dbReference type="SUPFAM" id="SSF53254">
    <property type="entry name" value="Phosphoglycerate mutase-like"/>
    <property type="match status" value="1"/>
</dbReference>
<dbReference type="STRING" id="231916.A0A409W5S1"/>
<dbReference type="InterPro" id="IPR000560">
    <property type="entry name" value="His_Pase_clade-2"/>
</dbReference>
<feature type="compositionally biased region" description="Polar residues" evidence="2">
    <location>
        <begin position="42"/>
        <end position="56"/>
    </location>
</feature>
<dbReference type="OrthoDB" id="6509975at2759"/>
<sequence>MAHRLLDPHLEFDEEASSLQEVDVEHLGPQERHPLLSPLARQPQSTPQLFKGQYGSSDTETRLSMVLDIGSLGSRRVGRGIHLLPGSWLPSRKVAPNSRFLRDRGGVFKSLCLSTIVIFVIYLLFSFSVLNNNAVGRDFVVGRPFFPPAIQNSWGAYTPYFSVRPYPPPPPHCTISQVNIIQRHGARFPTTGAAARIQAALEKLQSADEFLNPKMKFLADYVYSLGQNDLLQYGAAESVTAGKEAYDRYSFLISQDNLPFVRASLSPRVVDSATNWTAGFSLASNHVFKPALSVTMNEKMNDTLDDAMCPNAGSSEVQTAVWTSIYAPPIAARLNAQAPGATLTAEDISNLIPLCAFETLAKQAPSPFCDLFTPQEFGQYEYNSDLDKYYGTGYGQSLGPVQGVGYINELLARLTETPVRDNTQTNRTLDSSPATFPLNRALYADFSHDNQMIAIYSAMGLFKQMEPLSPRKMDTSLRRTWITSRLTPFSGRMVVERLSCDSSNSGRFGRRLAPRSVRSDEREACVRILVNDALQPLHFCGADGNGLCTLDAFVQSQAYARNDGDGDFEKCFP</sequence>
<dbReference type="PANTHER" id="PTHR20963:SF24">
    <property type="entry name" value="3-PHYTASE B"/>
    <property type="match status" value="1"/>
</dbReference>
<gene>
    <name evidence="4" type="ORF">CVT26_012143</name>
</gene>